<feature type="domain" description="DML1/Misato tubulin" evidence="6">
    <location>
        <begin position="135"/>
        <end position="319"/>
    </location>
</feature>
<dbReference type="EMBL" id="KQ257451">
    <property type="protein sequence ID" value="KND04071.1"/>
    <property type="molecule type" value="Genomic_DNA"/>
</dbReference>
<evidence type="ECO:0000259" key="6">
    <source>
        <dbReference type="Pfam" id="PF14881"/>
    </source>
</evidence>
<dbReference type="InterPro" id="IPR036525">
    <property type="entry name" value="Tubulin/FtsZ_GTPase_sf"/>
</dbReference>
<reference evidence="7 8" key="1">
    <citation type="submission" date="2009-08" db="EMBL/GenBank/DDBJ databases">
        <title>The Genome Sequence of Spizellomyces punctatus strain DAOM BR117.</title>
        <authorList>
            <consortium name="The Broad Institute Genome Sequencing Platform"/>
            <person name="Russ C."/>
            <person name="Cuomo C."/>
            <person name="Shea T."/>
            <person name="Young S.K."/>
            <person name="Zeng Q."/>
            <person name="Koehrsen M."/>
            <person name="Haas B."/>
            <person name="Borodovsky M."/>
            <person name="Guigo R."/>
            <person name="Alvarado L."/>
            <person name="Berlin A."/>
            <person name="Bochicchio J."/>
            <person name="Borenstein D."/>
            <person name="Chapman S."/>
            <person name="Chen Z."/>
            <person name="Engels R."/>
            <person name="Freedman E."/>
            <person name="Gellesch M."/>
            <person name="Goldberg J."/>
            <person name="Griggs A."/>
            <person name="Gujja S."/>
            <person name="Heiman D."/>
            <person name="Hepburn T."/>
            <person name="Howarth C."/>
            <person name="Jen D."/>
            <person name="Larson L."/>
            <person name="Lewis B."/>
            <person name="Mehta T."/>
            <person name="Park D."/>
            <person name="Pearson M."/>
            <person name="Roberts A."/>
            <person name="Saif S."/>
            <person name="Shenoy N."/>
            <person name="Sisk P."/>
            <person name="Stolte C."/>
            <person name="Sykes S."/>
            <person name="Thomson T."/>
            <person name="Walk T."/>
            <person name="White J."/>
            <person name="Yandava C."/>
            <person name="Burger G."/>
            <person name="Gray M.W."/>
            <person name="Holland P.W.H."/>
            <person name="King N."/>
            <person name="Lang F.B.F."/>
            <person name="Roger A.J."/>
            <person name="Ruiz-Trillo I."/>
            <person name="Lander E."/>
            <person name="Nusbaum C."/>
        </authorList>
    </citation>
    <scope>NUCLEOTIDE SEQUENCE [LARGE SCALE GENOMIC DNA]</scope>
    <source>
        <strain evidence="7 8">DAOM BR117</strain>
    </source>
</reference>
<dbReference type="AlphaFoldDB" id="A0A0L0HRU7"/>
<comment type="function">
    <text evidence="1">Involved in the partitioning of the mitochondrial organelle and mitochondrial DNA (mtDNA) inheritance.</text>
</comment>
<dbReference type="Pfam" id="PF14881">
    <property type="entry name" value="Tubulin_3"/>
    <property type="match status" value="1"/>
</dbReference>
<evidence type="ECO:0000313" key="7">
    <source>
        <dbReference type="EMBL" id="KND04071.1"/>
    </source>
</evidence>
<dbReference type="VEuPathDB" id="FungiDB:SPPG_01513"/>
<dbReference type="GO" id="GO:0007005">
    <property type="term" value="P:mitochondrion organization"/>
    <property type="evidence" value="ECO:0007669"/>
    <property type="project" value="InterPro"/>
</dbReference>
<feature type="domain" description="Misato Segment II tubulin-like" evidence="5">
    <location>
        <begin position="3"/>
        <end position="116"/>
    </location>
</feature>
<evidence type="ECO:0000256" key="4">
    <source>
        <dbReference type="ARBA" id="ARBA00023128"/>
    </source>
</evidence>
<dbReference type="Proteomes" id="UP000053201">
    <property type="component" value="Unassembled WGS sequence"/>
</dbReference>
<sequence length="542" mass="61282">MPKEIVTLQLGHTANWVGTHFWNIQESYFHFNPDDEPEIQHDVLFRAGSNVYGEETYTPRLILFDLKGGLGTLKKVSPLYEPSNESASYTADTWSGKVERYAEEPYPKNQFLHHLDEPPPETTIPLTYADELERKVSVWSDFNKLYYHPKSIVEIPHYLHEDDRNPFSTFTQGLDIFSQPDVKEDVLDERLRFFVEECDSLQGFNLVADAVDGFSGITASLLEYLRDEFPKKAAITFGIHKPLPHEYTEKSRTICSINSALLLEAACRTSSLYIPMFPPTRNDLDPNGWSKYLSTDFTSIYHWSAYLSTAIETTLLPVRVKANPLHMLDMADVVSGGSARTLAALASSLPFPMPKHAPFTTVMSPQNSRIRWMRDLTQQLPYDSIGDHFGHVAVSRGVAEIAKFQNHEHQQCPPTKSQVQEALDRLYNSQSAMAGGRSIALDQAMPVAETFPQFFTEHVDNNGLVDDLAERPSGVVTRVATMTHLQISPQLKKLIIDAARTLTRISTPIAVLYEKGEHGISGEDWRAMREAIEQLAENYEEE</sequence>
<dbReference type="FunCoup" id="A0A0L0HRU7">
    <property type="interactions" value="205"/>
</dbReference>
<evidence type="ECO:0000256" key="2">
    <source>
        <dbReference type="ARBA" id="ARBA00004173"/>
    </source>
</evidence>
<keyword evidence="8" id="KW-1185">Reference proteome</keyword>
<dbReference type="OrthoDB" id="271881at2759"/>
<dbReference type="PANTHER" id="PTHR13391">
    <property type="entry name" value="MITOCHONDRIAL DISTRIBUTION REGULATOR MISATO"/>
    <property type="match status" value="1"/>
</dbReference>
<dbReference type="OMA" id="SYETGWM"/>
<accession>A0A0L0HRU7</accession>
<proteinExistence type="inferred from homology"/>
<dbReference type="InterPro" id="IPR019605">
    <property type="entry name" value="Misato_II_tubulin-like"/>
</dbReference>
<name>A0A0L0HRU7_SPIPD</name>
<keyword evidence="4" id="KW-0496">Mitochondrion</keyword>
<gene>
    <name evidence="7" type="ORF">SPPG_01513</name>
</gene>
<evidence type="ECO:0000256" key="1">
    <source>
        <dbReference type="ARBA" id="ARBA00003757"/>
    </source>
</evidence>
<comment type="similarity">
    <text evidence="3">Belongs to the misato family.</text>
</comment>
<dbReference type="Pfam" id="PF10644">
    <property type="entry name" value="Misat_Tub_SegII"/>
    <property type="match status" value="1"/>
</dbReference>
<dbReference type="RefSeq" id="XP_016612110.1">
    <property type="nucleotide sequence ID" value="XM_016749831.1"/>
</dbReference>
<organism evidence="7 8">
    <name type="scientific">Spizellomyces punctatus (strain DAOM BR117)</name>
    <dbReference type="NCBI Taxonomy" id="645134"/>
    <lineage>
        <taxon>Eukaryota</taxon>
        <taxon>Fungi</taxon>
        <taxon>Fungi incertae sedis</taxon>
        <taxon>Chytridiomycota</taxon>
        <taxon>Chytridiomycota incertae sedis</taxon>
        <taxon>Chytridiomycetes</taxon>
        <taxon>Spizellomycetales</taxon>
        <taxon>Spizellomycetaceae</taxon>
        <taxon>Spizellomyces</taxon>
    </lineage>
</organism>
<evidence type="ECO:0000313" key="8">
    <source>
        <dbReference type="Proteomes" id="UP000053201"/>
    </source>
</evidence>
<dbReference type="SUPFAM" id="SSF52490">
    <property type="entry name" value="Tubulin nucleotide-binding domain-like"/>
    <property type="match status" value="1"/>
</dbReference>
<dbReference type="InParanoid" id="A0A0L0HRU7"/>
<evidence type="ECO:0008006" key="9">
    <source>
        <dbReference type="Google" id="ProtNLM"/>
    </source>
</evidence>
<evidence type="ECO:0000256" key="3">
    <source>
        <dbReference type="ARBA" id="ARBA00008507"/>
    </source>
</evidence>
<protein>
    <recommendedName>
        <fullName evidence="9">Tubulin nucleotide-binding domain-like protein</fullName>
    </recommendedName>
</protein>
<dbReference type="InterPro" id="IPR029209">
    <property type="entry name" value="DML1/Misato_tubulin"/>
</dbReference>
<dbReference type="PANTHER" id="PTHR13391:SF0">
    <property type="entry name" value="PROTEIN MISATO HOMOLOG 1"/>
    <property type="match status" value="1"/>
</dbReference>
<dbReference type="CDD" id="cd06060">
    <property type="entry name" value="misato"/>
    <property type="match status" value="1"/>
</dbReference>
<dbReference type="Gene3D" id="3.40.50.1440">
    <property type="entry name" value="Tubulin/FtsZ, GTPase domain"/>
    <property type="match status" value="1"/>
</dbReference>
<dbReference type="eggNOG" id="KOG2530">
    <property type="taxonomic scope" value="Eukaryota"/>
</dbReference>
<dbReference type="GeneID" id="27685171"/>
<comment type="subcellular location">
    <subcellularLocation>
        <location evidence="2">Mitochondrion</location>
    </subcellularLocation>
</comment>
<dbReference type="GO" id="GO:0005739">
    <property type="term" value="C:mitochondrion"/>
    <property type="evidence" value="ECO:0007669"/>
    <property type="project" value="UniProtKB-SubCell"/>
</dbReference>
<evidence type="ECO:0000259" key="5">
    <source>
        <dbReference type="Pfam" id="PF10644"/>
    </source>
</evidence>
<dbReference type="InterPro" id="IPR049942">
    <property type="entry name" value="DML1/Misato"/>
</dbReference>